<dbReference type="SUPFAM" id="SSF53474">
    <property type="entry name" value="alpha/beta-Hydrolases"/>
    <property type="match status" value="1"/>
</dbReference>
<dbReference type="GeneID" id="108942053"/>
<feature type="chain" id="PRO_5034643388" description="Carboxylic ester hydrolase" evidence="4">
    <location>
        <begin position="24"/>
        <end position="557"/>
    </location>
</feature>
<dbReference type="PROSITE" id="PS00941">
    <property type="entry name" value="CARBOXYLESTERASE_B_2"/>
    <property type="match status" value="1"/>
</dbReference>
<dbReference type="CDD" id="cd00312">
    <property type="entry name" value="Esterase_lipase"/>
    <property type="match status" value="1"/>
</dbReference>
<dbReference type="InterPro" id="IPR051093">
    <property type="entry name" value="Neuroligin/BSAL"/>
</dbReference>
<keyword evidence="3 4" id="KW-0378">Hydrolase</keyword>
<dbReference type="EC" id="3.1.1.-" evidence="4"/>
<accession>A0A8C9RYW0</accession>
<evidence type="ECO:0000256" key="4">
    <source>
        <dbReference type="RuleBase" id="RU361235"/>
    </source>
</evidence>
<keyword evidence="7" id="KW-1185">Reference proteome</keyword>
<gene>
    <name evidence="6" type="primary">ces2b</name>
</gene>
<feature type="signal peptide" evidence="4">
    <location>
        <begin position="1"/>
        <end position="23"/>
    </location>
</feature>
<dbReference type="OrthoDB" id="3200163at2759"/>
<reference evidence="6" key="2">
    <citation type="submission" date="2025-08" db="UniProtKB">
        <authorList>
            <consortium name="Ensembl"/>
        </authorList>
    </citation>
    <scope>IDENTIFICATION</scope>
</reference>
<evidence type="ECO:0000256" key="2">
    <source>
        <dbReference type="ARBA" id="ARBA00022729"/>
    </source>
</evidence>
<organism evidence="6 7">
    <name type="scientific">Scleropages formosus</name>
    <name type="common">Asian bonytongue</name>
    <name type="synonym">Osteoglossum formosum</name>
    <dbReference type="NCBI Taxonomy" id="113540"/>
    <lineage>
        <taxon>Eukaryota</taxon>
        <taxon>Metazoa</taxon>
        <taxon>Chordata</taxon>
        <taxon>Craniata</taxon>
        <taxon>Vertebrata</taxon>
        <taxon>Euteleostomi</taxon>
        <taxon>Actinopterygii</taxon>
        <taxon>Neopterygii</taxon>
        <taxon>Teleostei</taxon>
        <taxon>Osteoglossocephala</taxon>
        <taxon>Osteoglossomorpha</taxon>
        <taxon>Osteoglossiformes</taxon>
        <taxon>Osteoglossidae</taxon>
        <taxon>Scleropages</taxon>
    </lineage>
</organism>
<dbReference type="InterPro" id="IPR019826">
    <property type="entry name" value="Carboxylesterase_B_AS"/>
</dbReference>
<dbReference type="GeneTree" id="ENSGT00940000155200"/>
<dbReference type="InterPro" id="IPR002018">
    <property type="entry name" value="CarbesteraseB"/>
</dbReference>
<evidence type="ECO:0000256" key="1">
    <source>
        <dbReference type="ARBA" id="ARBA00005964"/>
    </source>
</evidence>
<name>A0A8C9RYW0_SCLFO</name>
<dbReference type="Gene3D" id="3.40.50.1820">
    <property type="entry name" value="alpha/beta hydrolase"/>
    <property type="match status" value="1"/>
</dbReference>
<dbReference type="AlphaFoldDB" id="A0A8C9RYW0"/>
<protein>
    <recommendedName>
        <fullName evidence="4">Carboxylic ester hydrolase</fullName>
        <ecNumber evidence="4">3.1.1.-</ecNumber>
    </recommendedName>
</protein>
<sequence length="557" mass="61963">MQKALLSICLSVGFLVCAPFVEAHGPVVSTKYGSLGGKYLKVKGMQTLIHTYLSVPFAKPPVGSLRLAPPEAPVGWEGMRDATQQPPVCLQDKDFLALLMKNISIEMEMPETSEDCLYLNVYTPAKPSEDSQFPVMVWIHGGGFFSGGVSLFDGSALAAYENVVVVVIQYRLGILGFFSTEDEYAPGNFGLLDQVAALRWVQENIHSFGGNPKSVTIFGQSAGGASVSLQLLSPLSAGLFHRAIAQSGTARIKALFHSNPLPRTQAVANMSGCDITSTKKIVECMMQKTEEEMLSIQQQSKGLGSTVTVDGAFLTKPIDEIFQNHEFHKVPFMTGVTSQEFGWLLSSHYGPEGWVEGTDREEVMPTLTLLNPQPADPWINDLIADEYLGSSRDREAIRDGWVEMMGDMMFVFPAIETANFYRDAGVPVYLYEFRQPPEVLQKKRPSLVTCDHADDIFFVFGMCFVDGHFKFTEEFPEKDKKLSRTVMSYFGNFAWTGSPNGENLVPWAQYGKEAAYLEIGTEQRVNYHLKGHRYTFVTKTVQEKIRARQEQKEHGEL</sequence>
<dbReference type="KEGG" id="sfm:108942053"/>
<keyword evidence="2 4" id="KW-0732">Signal</keyword>
<dbReference type="GO" id="GO:0016787">
    <property type="term" value="F:hydrolase activity"/>
    <property type="evidence" value="ECO:0007669"/>
    <property type="project" value="UniProtKB-KW"/>
</dbReference>
<evidence type="ECO:0000256" key="3">
    <source>
        <dbReference type="ARBA" id="ARBA00022801"/>
    </source>
</evidence>
<dbReference type="PANTHER" id="PTHR43903">
    <property type="entry name" value="NEUROLIGIN"/>
    <property type="match status" value="1"/>
</dbReference>
<dbReference type="CTD" id="234669"/>
<dbReference type="InterPro" id="IPR029058">
    <property type="entry name" value="AB_hydrolase_fold"/>
</dbReference>
<evidence type="ECO:0000313" key="6">
    <source>
        <dbReference type="Ensembl" id="ENSSFOP00015022947.1"/>
    </source>
</evidence>
<evidence type="ECO:0000259" key="5">
    <source>
        <dbReference type="Pfam" id="PF00135"/>
    </source>
</evidence>
<comment type="similarity">
    <text evidence="1 4">Belongs to the type-B carboxylesterase/lipase family.</text>
</comment>
<evidence type="ECO:0000313" key="7">
    <source>
        <dbReference type="Proteomes" id="UP000694397"/>
    </source>
</evidence>
<feature type="domain" description="Carboxylesterase type B" evidence="5">
    <location>
        <begin position="26"/>
        <end position="536"/>
    </location>
</feature>
<dbReference type="PROSITE" id="PS00122">
    <property type="entry name" value="CARBOXYLESTERASE_B_1"/>
    <property type="match status" value="1"/>
</dbReference>
<reference evidence="6" key="3">
    <citation type="submission" date="2025-09" db="UniProtKB">
        <authorList>
            <consortium name="Ensembl"/>
        </authorList>
    </citation>
    <scope>IDENTIFICATION</scope>
</reference>
<dbReference type="Pfam" id="PF00135">
    <property type="entry name" value="COesterase"/>
    <property type="match status" value="1"/>
</dbReference>
<proteinExistence type="inferred from homology"/>
<dbReference type="RefSeq" id="XP_018620620.1">
    <property type="nucleotide sequence ID" value="XM_018765104.2"/>
</dbReference>
<dbReference type="InterPro" id="IPR019819">
    <property type="entry name" value="Carboxylesterase_B_CS"/>
</dbReference>
<dbReference type="FunFam" id="3.40.50.1820:FF:000128">
    <property type="entry name" value="Carboxylic ester hydrolase"/>
    <property type="match status" value="1"/>
</dbReference>
<dbReference type="Ensembl" id="ENSSFOT00015023199.2">
    <property type="protein sequence ID" value="ENSSFOP00015022947.1"/>
    <property type="gene ID" value="ENSSFOG00015014761.2"/>
</dbReference>
<dbReference type="Proteomes" id="UP000694397">
    <property type="component" value="Chromosome 7"/>
</dbReference>
<reference evidence="6 7" key="1">
    <citation type="submission" date="2019-04" db="EMBL/GenBank/DDBJ databases">
        <authorList>
            <consortium name="Wellcome Sanger Institute Data Sharing"/>
        </authorList>
    </citation>
    <scope>NUCLEOTIDE SEQUENCE [LARGE SCALE GENOMIC DNA]</scope>
</reference>